<organism evidence="2 3">
    <name type="scientific">Sphingomonas melonis</name>
    <dbReference type="NCBI Taxonomy" id="152682"/>
    <lineage>
        <taxon>Bacteria</taxon>
        <taxon>Pseudomonadati</taxon>
        <taxon>Pseudomonadota</taxon>
        <taxon>Alphaproteobacteria</taxon>
        <taxon>Sphingomonadales</taxon>
        <taxon>Sphingomonadaceae</taxon>
        <taxon>Sphingomonas</taxon>
    </lineage>
</organism>
<dbReference type="EMBL" id="JXTP01000090">
    <property type="protein sequence ID" value="KIU26050.1"/>
    <property type="molecule type" value="Genomic_DNA"/>
</dbReference>
<feature type="region of interest" description="Disordered" evidence="1">
    <location>
        <begin position="181"/>
        <end position="204"/>
    </location>
</feature>
<accession>A0A0D1M275</accession>
<evidence type="ECO:0000313" key="2">
    <source>
        <dbReference type="EMBL" id="KIU26050.1"/>
    </source>
</evidence>
<evidence type="ECO:0000313" key="3">
    <source>
        <dbReference type="Proteomes" id="UP000033203"/>
    </source>
</evidence>
<proteinExistence type="predicted"/>
<evidence type="ECO:0000256" key="1">
    <source>
        <dbReference type="SAM" id="MobiDB-lite"/>
    </source>
</evidence>
<sequence length="231" mass="25234">MARFPIAAASLPPQLRRPGLRRLVICRTQGTACVFGQAYLTAGGYVGAYAIYFDWKEGSHDPGALAVRKIVWRDEASGYDCIVLRDAGGRFGGFVGVPELHAAHGKPWTELRMTRGGGILDAVSTSDRGSLHAEERSTLAEEARSVSNRIVQLRLDPESFQHPVMLVRDDRWWFGLDPAGPHGPRPDRRQLDLPLPPTSNRPIGEEASAFLGATALALALSRTDLRPRGSE</sequence>
<name>A0A0D1M275_9SPHN</name>
<dbReference type="PATRIC" id="fig|1549858.7.peg.3613"/>
<protein>
    <submittedName>
        <fullName evidence="2">Uncharacterized protein</fullName>
    </submittedName>
</protein>
<comment type="caution">
    <text evidence="2">The sequence shown here is derived from an EMBL/GenBank/DDBJ whole genome shotgun (WGS) entry which is preliminary data.</text>
</comment>
<dbReference type="AlphaFoldDB" id="A0A0D1M275"/>
<dbReference type="Proteomes" id="UP000033203">
    <property type="component" value="Unassembled WGS sequence"/>
</dbReference>
<gene>
    <name evidence="2" type="ORF">SR41_17035</name>
</gene>
<reference evidence="2 3" key="1">
    <citation type="submission" date="2015-01" db="EMBL/GenBank/DDBJ databases">
        <title>Genome of Sphingomonas taxi strain 30a.</title>
        <authorList>
            <person name="Eevers N."/>
            <person name="Van Hamme J."/>
            <person name="Bottos E."/>
            <person name="Weyens N."/>
            <person name="Vangronsveld J."/>
        </authorList>
    </citation>
    <scope>NUCLEOTIDE SEQUENCE [LARGE SCALE GENOMIC DNA]</scope>
    <source>
        <strain evidence="2 3">30a</strain>
    </source>
</reference>